<dbReference type="InterPro" id="IPR050708">
    <property type="entry name" value="T6SS_VgrG/RHS"/>
</dbReference>
<dbReference type="PANTHER" id="PTHR32305">
    <property type="match status" value="1"/>
</dbReference>
<comment type="similarity">
    <text evidence="1">Belongs to the VgrG protein family.</text>
</comment>
<evidence type="ECO:0000313" key="5">
    <source>
        <dbReference type="Proteomes" id="UP001203423"/>
    </source>
</evidence>
<dbReference type="InterPro" id="IPR006533">
    <property type="entry name" value="T6SS_Vgr_RhsGE"/>
</dbReference>
<organism evidence="4 5">
    <name type="scientific">Shewanella surugensis</name>
    <dbReference type="NCBI Taxonomy" id="212020"/>
    <lineage>
        <taxon>Bacteria</taxon>
        <taxon>Pseudomonadati</taxon>
        <taxon>Pseudomonadota</taxon>
        <taxon>Gammaproteobacteria</taxon>
        <taxon>Alteromonadales</taxon>
        <taxon>Shewanellaceae</taxon>
        <taxon>Shewanella</taxon>
    </lineage>
</organism>
<dbReference type="NCBIfam" id="TIGR01646">
    <property type="entry name" value="vgr_GE"/>
    <property type="match status" value="1"/>
</dbReference>
<dbReference type="PANTHER" id="PTHR32305:SF11">
    <property type="entry name" value="TYPE VI SECRETION SYSTEM SPIKE PROTEIN VGRG3"/>
    <property type="match status" value="1"/>
</dbReference>
<dbReference type="Gene3D" id="3.55.50.10">
    <property type="entry name" value="Baseplate protein-like domains"/>
    <property type="match status" value="1"/>
</dbReference>
<sequence>MATSSSETVASGMLTGSGLRYQFSAEGLEADSFELTEFTFDEGLSTPFEVKISLLSRQSDLNPSDVVDLSGLLQWAVNGEIKRQVHGIVSEFTKGDTGHHHTQYCVTLVPALSRLKLRHNSRIFQQQGSLSIISILLNEMGITDFAFNCDPAIDERLREYCVQYRETDFDFIARLAAEEGLVYHFEHTETSHTLVFSDTTLKLSYLQSYVPYNALSGGAAGQPFVRQFTLTHQVKPSSVSLKDASFKNPAYSFLLESLAKDLQHQADTYEHFDFPGRYKDDEAGQVFTQTRLDYLRRDAIEATGLGNIMAMQAGYKFPLTGHSDDNINRDWLLVQLIHKGVQGAASEEANSTTPTTYDNRFRVIPADSAWQATPTAKPLVNGVQKAVVVGPEGEEIYCDEFGRVKLQFPWDRYSNGDDLSSCWVRVSQGWAGSQYGMMSVPRIGHEVIVSFIEGDPDQPIITGRVHNAVNLPPYPLPEHQSRMVLKTQTHKGEGSNELYFDDEVGEEEIYLHAQKDMNTLVENDHLQDIKHDQHNHIEGERFTQISANEHVNIDGESRTLVKKDHHLHVSGSLHVKAGKIWVDEASSEIHIKAGQKVVIEAASGITVKAGGSFVKVDSGGVHLSGGAINLNAGGGKGSGSGASPKKPALPDNIEDAINPEASDLAIQAATLESAIGAANFDYTAVELAANEAPAAVVVTPALKHKVIIDQREDEAITQVCQKQADGSCPLTDCPCR</sequence>
<protein>
    <submittedName>
        <fullName evidence="4">Type VI secretion system tip protein VgrG</fullName>
    </submittedName>
</protein>
<dbReference type="Pfam" id="PF05954">
    <property type="entry name" value="Phage_GPD"/>
    <property type="match status" value="1"/>
</dbReference>
<feature type="domain" description="Gp5/Type VI secretion system Vgr C-terminal trimerisation" evidence="3">
    <location>
        <begin position="484"/>
        <end position="579"/>
    </location>
</feature>
<dbReference type="InterPro" id="IPR017847">
    <property type="entry name" value="T6SS_RhsGE_Vgr_subset"/>
</dbReference>
<dbReference type="Proteomes" id="UP001203423">
    <property type="component" value="Unassembled WGS sequence"/>
</dbReference>
<reference evidence="4 5" key="1">
    <citation type="submission" date="2022-01" db="EMBL/GenBank/DDBJ databases">
        <title>Whole genome-based taxonomy of the Shewanellaceae.</title>
        <authorList>
            <person name="Martin-Rodriguez A.J."/>
        </authorList>
    </citation>
    <scope>NUCLEOTIDE SEQUENCE [LARGE SCALE GENOMIC DNA]</scope>
    <source>
        <strain evidence="4 5">DSM 17177</strain>
    </source>
</reference>
<dbReference type="Pfam" id="PF04717">
    <property type="entry name" value="Phage_base_V"/>
    <property type="match status" value="1"/>
</dbReference>
<gene>
    <name evidence="4" type="ORF">L2764_00370</name>
</gene>
<dbReference type="SUPFAM" id="SSF69255">
    <property type="entry name" value="gp5 N-terminal domain-like"/>
    <property type="match status" value="1"/>
</dbReference>
<dbReference type="Gene3D" id="2.40.50.230">
    <property type="entry name" value="Gp5 N-terminal domain"/>
    <property type="match status" value="1"/>
</dbReference>
<name>A0ABT0L5L9_9GAMM</name>
<evidence type="ECO:0000313" key="4">
    <source>
        <dbReference type="EMBL" id="MCL1122974.1"/>
    </source>
</evidence>
<dbReference type="SUPFAM" id="SSF69279">
    <property type="entry name" value="Phage tail proteins"/>
    <property type="match status" value="2"/>
</dbReference>
<dbReference type="Gene3D" id="2.30.110.50">
    <property type="match status" value="1"/>
</dbReference>
<accession>A0ABT0L5L9</accession>
<evidence type="ECO:0000259" key="3">
    <source>
        <dbReference type="Pfam" id="PF22178"/>
    </source>
</evidence>
<evidence type="ECO:0000256" key="1">
    <source>
        <dbReference type="ARBA" id="ARBA00005558"/>
    </source>
</evidence>
<keyword evidence="5" id="KW-1185">Reference proteome</keyword>
<proteinExistence type="inferred from homology"/>
<dbReference type="InterPro" id="IPR037026">
    <property type="entry name" value="Vgr_OB-fold_dom_sf"/>
</dbReference>
<dbReference type="RefSeq" id="WP_248938253.1">
    <property type="nucleotide sequence ID" value="NZ_JAKIKS010000001.1"/>
</dbReference>
<comment type="caution">
    <text evidence="4">The sequence shown here is derived from an EMBL/GenBank/DDBJ whole genome shotgun (WGS) entry which is preliminary data.</text>
</comment>
<dbReference type="Gene3D" id="4.10.220.110">
    <property type="match status" value="1"/>
</dbReference>
<dbReference type="EMBL" id="JAKIKS010000001">
    <property type="protein sequence ID" value="MCL1122974.1"/>
    <property type="molecule type" value="Genomic_DNA"/>
</dbReference>
<dbReference type="InterPro" id="IPR006531">
    <property type="entry name" value="Gp5/Vgr_OB"/>
</dbReference>
<dbReference type="Pfam" id="PF22178">
    <property type="entry name" value="Gp5_trimer_C"/>
    <property type="match status" value="1"/>
</dbReference>
<dbReference type="NCBIfam" id="TIGR03361">
    <property type="entry name" value="VI_Rhs_Vgr"/>
    <property type="match status" value="1"/>
</dbReference>
<dbReference type="SUPFAM" id="SSF69349">
    <property type="entry name" value="Phage fibre proteins"/>
    <property type="match status" value="1"/>
</dbReference>
<evidence type="ECO:0000259" key="2">
    <source>
        <dbReference type="Pfam" id="PF04717"/>
    </source>
</evidence>
<feature type="domain" description="Gp5/Type VI secretion system Vgr protein OB-fold" evidence="2">
    <location>
        <begin position="400"/>
        <end position="465"/>
    </location>
</feature>
<dbReference type="InterPro" id="IPR054030">
    <property type="entry name" value="Gp5_Vgr_C"/>
</dbReference>